<evidence type="ECO:0000256" key="12">
    <source>
        <dbReference type="RuleBase" id="RU362079"/>
    </source>
</evidence>
<evidence type="ECO:0000256" key="10">
    <source>
        <dbReference type="ARBA" id="ARBA00022909"/>
    </source>
</evidence>
<reference evidence="14 15" key="2">
    <citation type="journal article" date="2010" name="Stand. Genomic Sci.">
        <title>Complete genome sequence of Sebaldella termitidis type strain (NCTC 11300).</title>
        <authorList>
            <person name="Harmon-Smith M."/>
            <person name="Celia L."/>
            <person name="Chertkov O."/>
            <person name="Lapidus A."/>
            <person name="Copeland A."/>
            <person name="Glavina Del Rio T."/>
            <person name="Nolan M."/>
            <person name="Lucas S."/>
            <person name="Tice H."/>
            <person name="Cheng J.F."/>
            <person name="Han C."/>
            <person name="Detter J.C."/>
            <person name="Bruce D."/>
            <person name="Goodwin L."/>
            <person name="Pitluck S."/>
            <person name="Pati A."/>
            <person name="Liolios K."/>
            <person name="Ivanova N."/>
            <person name="Mavromatis K."/>
            <person name="Mikhailova N."/>
            <person name="Chen A."/>
            <person name="Palaniappan K."/>
            <person name="Land M."/>
            <person name="Hauser L."/>
            <person name="Chang Y.J."/>
            <person name="Jeffries C.D."/>
            <person name="Brettin T."/>
            <person name="Goker M."/>
            <person name="Beck B."/>
            <person name="Bristow J."/>
            <person name="Eisen J.A."/>
            <person name="Markowitz V."/>
            <person name="Hugenholtz P."/>
            <person name="Kyrpides N.C."/>
            <person name="Klenk H.P."/>
            <person name="Chen F."/>
        </authorList>
    </citation>
    <scope>NUCLEOTIDE SEQUENCE [LARGE SCALE GENOMIC DNA]</scope>
    <source>
        <strain evidence="15">ATCC 33386 / NCTC 11300</strain>
    </source>
</reference>
<comment type="catalytic activity">
    <reaction evidence="1 12">
        <text>7,8-dihydroneopterin = 6-hydroxymethyl-7,8-dihydropterin + glycolaldehyde</text>
        <dbReference type="Rhea" id="RHEA:10540"/>
        <dbReference type="ChEBI" id="CHEBI:17001"/>
        <dbReference type="ChEBI" id="CHEBI:17071"/>
        <dbReference type="ChEBI" id="CHEBI:44841"/>
        <dbReference type="EC" id="4.1.2.25"/>
    </reaction>
</comment>
<feature type="domain" description="7,8-dihydro-6-hydroxymethylpterin-pyrophosphokinase" evidence="13">
    <location>
        <begin position="209"/>
        <end position="220"/>
    </location>
</feature>
<dbReference type="PANTHER" id="PTHR43071">
    <property type="entry name" value="2-AMINO-4-HYDROXY-6-HYDROXYMETHYLDIHYDROPTERIDINE PYROPHOSPHOKINASE"/>
    <property type="match status" value="1"/>
</dbReference>
<reference evidence="15" key="1">
    <citation type="submission" date="2009-09" db="EMBL/GenBank/DDBJ databases">
        <title>The complete chromosome of Sebaldella termitidis ATCC 33386.</title>
        <authorList>
            <consortium name="US DOE Joint Genome Institute (JGI-PGF)"/>
            <person name="Lucas S."/>
            <person name="Copeland A."/>
            <person name="Lapidus A."/>
            <person name="Glavina del Rio T."/>
            <person name="Dalin E."/>
            <person name="Tice H."/>
            <person name="Bruce D."/>
            <person name="Goodwin L."/>
            <person name="Pitluck S."/>
            <person name="Kyrpides N."/>
            <person name="Mavromatis K."/>
            <person name="Ivanova N."/>
            <person name="Mikhailova N."/>
            <person name="Sims D."/>
            <person name="Meincke L."/>
            <person name="Brettin T."/>
            <person name="Detter J.C."/>
            <person name="Han C."/>
            <person name="Larimer F."/>
            <person name="Land M."/>
            <person name="Hauser L."/>
            <person name="Markowitz V."/>
            <person name="Cheng J.F."/>
            <person name="Hugenholtz P."/>
            <person name="Woyke T."/>
            <person name="Wu D."/>
            <person name="Eisen J.A."/>
        </authorList>
    </citation>
    <scope>NUCLEOTIDE SEQUENCE [LARGE SCALE GENOMIC DNA]</scope>
    <source>
        <strain evidence="15">ATCC 33386 / NCTC 11300</strain>
    </source>
</reference>
<dbReference type="EC" id="4.1.2.25" evidence="12"/>
<keyword evidence="15" id="KW-1185">Reference proteome</keyword>
<sequence length="276" mass="32065">MAVKDRIYIKDLEIIAYHGVLKEEKELGQRFFISLEIQTDFREAGKNDDLTKTISYAEVCDDIEKIFLTAKYNLIEKCAEEIAEFLLEKYSRISELKVKIKKPWAPIRKAIDHVAVEIVRKRHKAYISLGSNIGDKEKNLNMALEEIKKISGTQIKKVSGFLITKPFGYTEQDDFLNAAAELETLLMPEELLKELLAVEQKLGRVREIKWGPRLIDLDILIFDDEVIDEENLTIPHPWMSERMFVLEPFAEIAPNVVHPLSRKRIRELKNELEKNI</sequence>
<dbReference type="KEGG" id="str:Sterm_1880"/>
<dbReference type="InterPro" id="IPR006156">
    <property type="entry name" value="Dihydroneopterin_aldolase"/>
</dbReference>
<dbReference type="Proteomes" id="UP000000845">
    <property type="component" value="Chromosome"/>
</dbReference>
<dbReference type="eggNOG" id="COG1539">
    <property type="taxonomic scope" value="Bacteria"/>
</dbReference>
<dbReference type="eggNOG" id="COG0801">
    <property type="taxonomic scope" value="Bacteria"/>
</dbReference>
<keyword evidence="6 14" id="KW-0808">Transferase</keyword>
<evidence type="ECO:0000256" key="9">
    <source>
        <dbReference type="ARBA" id="ARBA00022840"/>
    </source>
</evidence>
<dbReference type="EMBL" id="CP001739">
    <property type="protein sequence ID" value="ACZ08737.1"/>
    <property type="molecule type" value="Genomic_DNA"/>
</dbReference>
<dbReference type="NCBIfam" id="TIGR01498">
    <property type="entry name" value="folK"/>
    <property type="match status" value="1"/>
</dbReference>
<evidence type="ECO:0000256" key="2">
    <source>
        <dbReference type="ARBA" id="ARBA00005013"/>
    </source>
</evidence>
<gene>
    <name evidence="14" type="ordered locus">Sterm_1880</name>
</gene>
<dbReference type="SMART" id="SM00905">
    <property type="entry name" value="FolB"/>
    <property type="match status" value="1"/>
</dbReference>
<dbReference type="NCBIfam" id="TIGR00526">
    <property type="entry name" value="folB_dom"/>
    <property type="match status" value="1"/>
</dbReference>
<dbReference type="InterPro" id="IPR006157">
    <property type="entry name" value="FolB_dom"/>
</dbReference>
<evidence type="ECO:0000313" key="14">
    <source>
        <dbReference type="EMBL" id="ACZ08737.1"/>
    </source>
</evidence>
<name>D1AJ49_SEBTE</name>
<evidence type="ECO:0000256" key="1">
    <source>
        <dbReference type="ARBA" id="ARBA00001353"/>
    </source>
</evidence>
<dbReference type="InterPro" id="IPR035907">
    <property type="entry name" value="Hppk_sf"/>
</dbReference>
<dbReference type="FunFam" id="3.30.1130.10:FF:000003">
    <property type="entry name" value="7,8-dihydroneopterin aldolase"/>
    <property type="match status" value="1"/>
</dbReference>
<comment type="similarity">
    <text evidence="4 12">Belongs to the DHNA family.</text>
</comment>
<dbReference type="UniPathway" id="UPA00077">
    <property type="reaction ID" value="UER00154"/>
</dbReference>
<protein>
    <recommendedName>
        <fullName evidence="12">Bifunctional folate synthesis protein</fullName>
    </recommendedName>
    <domain>
        <recommendedName>
            <fullName evidence="12">Dihydroneopterin aldolase</fullName>
            <shortName evidence="12">DHNA</shortName>
            <ecNumber evidence="12">4.1.2.25</ecNumber>
        </recommendedName>
        <alternativeName>
            <fullName evidence="12">7,8-dihydroneopterin aldolase</fullName>
        </alternativeName>
    </domain>
    <domain>
        <recommendedName>
            <fullName evidence="12">2-amino-4-hydroxy-6-hydroxymethyldihydropteridine pyrophosphokinase</fullName>
            <ecNumber evidence="12">2.7.6.3</ecNumber>
        </recommendedName>
        <alternativeName>
            <fullName evidence="12">6-hydroxymethyl-7,8-dihydropterin pyrophosphokinase</fullName>
            <shortName evidence="12">PPPK</shortName>
        </alternativeName>
        <alternativeName>
            <fullName evidence="12">7,8-dihydro-6-hydroxymethylpterin pyrophosphokinase</fullName>
            <shortName evidence="12">HPPK</shortName>
        </alternativeName>
    </domain>
</protein>
<dbReference type="AlphaFoldDB" id="D1AJ49"/>
<keyword evidence="8" id="KW-0418">Kinase</keyword>
<dbReference type="SUPFAM" id="SSF55083">
    <property type="entry name" value="6-hydroxymethyl-7,8-dihydropterin pyrophosphokinase, HPPK"/>
    <property type="match status" value="1"/>
</dbReference>
<dbReference type="NCBIfam" id="TIGR00525">
    <property type="entry name" value="folB"/>
    <property type="match status" value="1"/>
</dbReference>
<evidence type="ECO:0000259" key="13">
    <source>
        <dbReference type="PROSITE" id="PS00794"/>
    </source>
</evidence>
<dbReference type="GO" id="GO:0046656">
    <property type="term" value="P:folic acid biosynthetic process"/>
    <property type="evidence" value="ECO:0007669"/>
    <property type="project" value="UniProtKB-UniRule"/>
</dbReference>
<evidence type="ECO:0000256" key="5">
    <source>
        <dbReference type="ARBA" id="ARBA00009640"/>
    </source>
</evidence>
<evidence type="ECO:0000313" key="15">
    <source>
        <dbReference type="Proteomes" id="UP000000845"/>
    </source>
</evidence>
<evidence type="ECO:0000256" key="6">
    <source>
        <dbReference type="ARBA" id="ARBA00022679"/>
    </source>
</evidence>
<dbReference type="GO" id="GO:0005524">
    <property type="term" value="F:ATP binding"/>
    <property type="evidence" value="ECO:0007669"/>
    <property type="project" value="UniProtKB-KW"/>
</dbReference>
<keyword evidence="10 12" id="KW-0289">Folate biosynthesis</keyword>
<comment type="pathway">
    <text evidence="2 12">Cofactor biosynthesis; tetrahydrofolate biosynthesis; 2-amino-4-hydroxy-6-hydroxymethyl-7,8-dihydropteridine diphosphate from 7,8-dihydroneopterin triphosphate: step 3/4.</text>
</comment>
<dbReference type="Gene3D" id="3.30.1130.10">
    <property type="match status" value="1"/>
</dbReference>
<dbReference type="HOGENOM" id="CLU_023499_0_0_0"/>
<dbReference type="GO" id="GO:0016301">
    <property type="term" value="F:kinase activity"/>
    <property type="evidence" value="ECO:0007669"/>
    <property type="project" value="UniProtKB-KW"/>
</dbReference>
<comment type="similarity">
    <text evidence="5">In the N-terminal section; belongs to the DHNA family.</text>
</comment>
<dbReference type="CDD" id="cd00483">
    <property type="entry name" value="HPPK"/>
    <property type="match status" value="1"/>
</dbReference>
<organism evidence="14 15">
    <name type="scientific">Sebaldella termitidis (strain ATCC 33386 / NCTC 11300)</name>
    <dbReference type="NCBI Taxonomy" id="526218"/>
    <lineage>
        <taxon>Bacteria</taxon>
        <taxon>Fusobacteriati</taxon>
        <taxon>Fusobacteriota</taxon>
        <taxon>Fusobacteriia</taxon>
        <taxon>Fusobacteriales</taxon>
        <taxon>Leptotrichiaceae</taxon>
        <taxon>Sebaldella</taxon>
    </lineage>
</organism>
<evidence type="ECO:0000256" key="8">
    <source>
        <dbReference type="ARBA" id="ARBA00022777"/>
    </source>
</evidence>
<keyword evidence="9" id="KW-0067">ATP-binding</keyword>
<dbReference type="EC" id="2.7.6.3" evidence="12"/>
<comment type="function">
    <text evidence="12">Catalyzes the conversion of 7,8-dihydroneopterin to 6-hydroxymethyl-7,8-dihydropterin.</text>
</comment>
<comment type="pathway">
    <text evidence="3">Cofactor biosynthesis; tetrahydrofolate biosynthesis; 2-amino-4-hydroxy-6-hydroxymethyl-7,8-dihydropteridine diphosphate from 7,8-dihydroneopterin triphosphate: step 4/4.</text>
</comment>
<dbReference type="GO" id="GO:0003848">
    <property type="term" value="F:2-amino-4-hydroxy-6-hydroxymethyldihydropteridine diphosphokinase activity"/>
    <property type="evidence" value="ECO:0007669"/>
    <property type="project" value="UniProtKB-EC"/>
</dbReference>
<dbReference type="CDD" id="cd00534">
    <property type="entry name" value="DHNA_DHNTPE"/>
    <property type="match status" value="1"/>
</dbReference>
<dbReference type="Pfam" id="PF01288">
    <property type="entry name" value="HPPK"/>
    <property type="match status" value="1"/>
</dbReference>
<dbReference type="SUPFAM" id="SSF55620">
    <property type="entry name" value="Tetrahydrobiopterin biosynthesis enzymes-like"/>
    <property type="match status" value="1"/>
</dbReference>
<dbReference type="InterPro" id="IPR000550">
    <property type="entry name" value="Hppk"/>
</dbReference>
<dbReference type="GO" id="GO:0046654">
    <property type="term" value="P:tetrahydrofolate biosynthetic process"/>
    <property type="evidence" value="ECO:0007669"/>
    <property type="project" value="UniProtKB-UniRule"/>
</dbReference>
<proteinExistence type="inferred from homology"/>
<dbReference type="GO" id="GO:0004150">
    <property type="term" value="F:dihydroneopterin aldolase activity"/>
    <property type="evidence" value="ECO:0007669"/>
    <property type="project" value="UniProtKB-UniRule"/>
</dbReference>
<evidence type="ECO:0000256" key="7">
    <source>
        <dbReference type="ARBA" id="ARBA00022741"/>
    </source>
</evidence>
<dbReference type="STRING" id="526218.Sterm_1880"/>
<keyword evidence="11 12" id="KW-0456">Lyase</keyword>
<dbReference type="PANTHER" id="PTHR43071:SF1">
    <property type="entry name" value="2-AMINO-4-HYDROXY-6-HYDROXYMETHYLDIHYDROPTERIDINE PYROPHOSPHOKINASE"/>
    <property type="match status" value="1"/>
</dbReference>
<dbReference type="Pfam" id="PF02152">
    <property type="entry name" value="FolB"/>
    <property type="match status" value="1"/>
</dbReference>
<evidence type="ECO:0000256" key="3">
    <source>
        <dbReference type="ARBA" id="ARBA00005051"/>
    </source>
</evidence>
<dbReference type="PROSITE" id="PS00794">
    <property type="entry name" value="HPPK"/>
    <property type="match status" value="1"/>
</dbReference>
<accession>D1AJ49</accession>
<dbReference type="RefSeq" id="WP_012861331.1">
    <property type="nucleotide sequence ID" value="NC_013517.1"/>
</dbReference>
<evidence type="ECO:0000256" key="4">
    <source>
        <dbReference type="ARBA" id="ARBA00005708"/>
    </source>
</evidence>
<evidence type="ECO:0000256" key="11">
    <source>
        <dbReference type="ARBA" id="ARBA00023239"/>
    </source>
</evidence>
<dbReference type="Gene3D" id="3.30.70.560">
    <property type="entry name" value="7,8-Dihydro-6-hydroxymethylpterin-pyrophosphokinase HPPK"/>
    <property type="match status" value="1"/>
</dbReference>
<dbReference type="InterPro" id="IPR043133">
    <property type="entry name" value="GTP-CH-I_C/QueF"/>
</dbReference>
<keyword evidence="7" id="KW-0547">Nucleotide-binding</keyword>